<dbReference type="RefSeq" id="WP_109389546.1">
    <property type="nucleotide sequence ID" value="NZ_QETF01000018.1"/>
</dbReference>
<keyword evidence="3" id="KW-1185">Reference proteome</keyword>
<dbReference type="EMBL" id="QETF01000018">
    <property type="protein sequence ID" value="PWG16048.1"/>
    <property type="molecule type" value="Genomic_DNA"/>
</dbReference>
<dbReference type="GO" id="GO:0003676">
    <property type="term" value="F:nucleic acid binding"/>
    <property type="evidence" value="ECO:0007669"/>
    <property type="project" value="InterPro"/>
</dbReference>
<dbReference type="InterPro" id="IPR009057">
    <property type="entry name" value="Homeodomain-like_sf"/>
</dbReference>
<sequence length="323" mass="37392">MLISLHKQATTTPKIRAAIQASTDPAWMVAERYGISEQTVWKWRKRDSVHDLSHTPHRLQTTLSPAQEAVAVTLRKTLLLPLDDLLAVVREFLNPHVSRSGLDRCMRRHGVGNLRELKPKEAKQTHASFKAYEPGYLHIDIKYLPQMADEDRRRYLFVAIDRATRWVFVRIYPTQTAANARRFLRDLARAAPMKITRVLTDNGKAFTDRLFGLRKRAATGQHEFDQLCTDLGIEHRLTPPMRPQTNGMVERFNGRIEDVLQSHRFQSGEDLEQTILRYVTLYNQQLPQAALASRTPLQAMKDWHKLRPELFKKQPYYVTGCDT</sequence>
<name>A0A2V1P2R8_9RHOB</name>
<dbReference type="InterPro" id="IPR012337">
    <property type="entry name" value="RNaseH-like_sf"/>
</dbReference>
<evidence type="ECO:0000313" key="3">
    <source>
        <dbReference type="Proteomes" id="UP000245293"/>
    </source>
</evidence>
<dbReference type="GO" id="GO:0015074">
    <property type="term" value="P:DNA integration"/>
    <property type="evidence" value="ECO:0007669"/>
    <property type="project" value="InterPro"/>
</dbReference>
<dbReference type="Proteomes" id="UP000245293">
    <property type="component" value="Unassembled WGS sequence"/>
</dbReference>
<dbReference type="Gene3D" id="3.30.420.10">
    <property type="entry name" value="Ribonuclease H-like superfamily/Ribonuclease H"/>
    <property type="match status" value="1"/>
</dbReference>
<dbReference type="PANTHER" id="PTHR35004">
    <property type="entry name" value="TRANSPOSASE RV3428C-RELATED"/>
    <property type="match status" value="1"/>
</dbReference>
<feature type="domain" description="Integrase catalytic" evidence="1">
    <location>
        <begin position="130"/>
        <end position="304"/>
    </location>
</feature>
<organism evidence="2 3">
    <name type="scientific">Salibaculum griseiflavum</name>
    <dbReference type="NCBI Taxonomy" id="1914409"/>
    <lineage>
        <taxon>Bacteria</taxon>
        <taxon>Pseudomonadati</taxon>
        <taxon>Pseudomonadota</taxon>
        <taxon>Alphaproteobacteria</taxon>
        <taxon>Rhodobacterales</taxon>
        <taxon>Roseobacteraceae</taxon>
        <taxon>Salibaculum</taxon>
    </lineage>
</organism>
<dbReference type="InterPro" id="IPR047656">
    <property type="entry name" value="IS481-like_transpos"/>
</dbReference>
<accession>A0A2V1P2R8</accession>
<dbReference type="PROSITE" id="PS50994">
    <property type="entry name" value="INTEGRASE"/>
    <property type="match status" value="1"/>
</dbReference>
<dbReference type="PANTHER" id="PTHR35004:SF7">
    <property type="entry name" value="INTEGRASE PROTEIN"/>
    <property type="match status" value="1"/>
</dbReference>
<dbReference type="SUPFAM" id="SSF46689">
    <property type="entry name" value="Homeodomain-like"/>
    <property type="match status" value="1"/>
</dbReference>
<evidence type="ECO:0000313" key="2">
    <source>
        <dbReference type="EMBL" id="PWG16048.1"/>
    </source>
</evidence>
<evidence type="ECO:0000259" key="1">
    <source>
        <dbReference type="PROSITE" id="PS50994"/>
    </source>
</evidence>
<gene>
    <name evidence="2" type="ORF">DFK10_13410</name>
</gene>
<dbReference type="OrthoDB" id="9803878at2"/>
<dbReference type="NCBIfam" id="NF033577">
    <property type="entry name" value="transpos_IS481"/>
    <property type="match status" value="1"/>
</dbReference>
<comment type="caution">
    <text evidence="2">The sequence shown here is derived from an EMBL/GenBank/DDBJ whole genome shotgun (WGS) entry which is preliminary data.</text>
</comment>
<dbReference type="Pfam" id="PF00665">
    <property type="entry name" value="rve"/>
    <property type="match status" value="1"/>
</dbReference>
<reference evidence="3" key="1">
    <citation type="submission" date="2018-05" db="EMBL/GenBank/DDBJ databases">
        <authorList>
            <person name="Du Z."/>
            <person name="Wang X."/>
        </authorList>
    </citation>
    <scope>NUCLEOTIDE SEQUENCE [LARGE SCALE GENOMIC DNA]</scope>
    <source>
        <strain evidence="3">WDS4C29</strain>
    </source>
</reference>
<dbReference type="InterPro" id="IPR001584">
    <property type="entry name" value="Integrase_cat-core"/>
</dbReference>
<dbReference type="SUPFAM" id="SSF53098">
    <property type="entry name" value="Ribonuclease H-like"/>
    <property type="match status" value="1"/>
</dbReference>
<dbReference type="AlphaFoldDB" id="A0A2V1P2R8"/>
<protein>
    <submittedName>
        <fullName evidence="2">IS481 family transposase</fullName>
    </submittedName>
</protein>
<dbReference type="InterPro" id="IPR036397">
    <property type="entry name" value="RNaseH_sf"/>
</dbReference>
<proteinExistence type="predicted"/>